<sequence length="56" mass="6616">MKRKIDKSEVIKEKKEPKTETKPSPSDSKHKQELPLEFKPAIKFVPPQLRSRNLHH</sequence>
<feature type="region of interest" description="Disordered" evidence="1">
    <location>
        <begin position="1"/>
        <end position="56"/>
    </location>
</feature>
<accession>J4D882</accession>
<keyword evidence="3" id="KW-1185">Reference proteome</keyword>
<evidence type="ECO:0000313" key="3">
    <source>
        <dbReference type="Proteomes" id="UP000003786"/>
    </source>
</evidence>
<evidence type="ECO:0000256" key="1">
    <source>
        <dbReference type="SAM" id="MobiDB-lite"/>
    </source>
</evidence>
<evidence type="ECO:0000313" key="2">
    <source>
        <dbReference type="EMBL" id="BAM40630.1"/>
    </source>
</evidence>
<proteinExistence type="predicted"/>
<gene>
    <name evidence="2" type="ORF">TOT_020000884</name>
</gene>
<dbReference type="EMBL" id="AP011947">
    <property type="protein sequence ID" value="BAM40630.1"/>
    <property type="molecule type" value="Genomic_DNA"/>
</dbReference>
<dbReference type="VEuPathDB" id="PiroplasmaDB:TOT_020000884"/>
<organism evidence="2 3">
    <name type="scientific">Theileria orientalis strain Shintoku</name>
    <dbReference type="NCBI Taxonomy" id="869250"/>
    <lineage>
        <taxon>Eukaryota</taxon>
        <taxon>Sar</taxon>
        <taxon>Alveolata</taxon>
        <taxon>Apicomplexa</taxon>
        <taxon>Aconoidasida</taxon>
        <taxon>Piroplasmida</taxon>
        <taxon>Theileriidae</taxon>
        <taxon>Theileria</taxon>
    </lineage>
</organism>
<protein>
    <submittedName>
        <fullName evidence="2">Uncharacterized protein</fullName>
    </submittedName>
</protein>
<dbReference type="KEGG" id="tot:TOT_020000884"/>
<dbReference type="RefSeq" id="XP_009690931.1">
    <property type="nucleotide sequence ID" value="XM_009692636.1"/>
</dbReference>
<feature type="compositionally biased region" description="Basic and acidic residues" evidence="1">
    <location>
        <begin position="1"/>
        <end position="36"/>
    </location>
</feature>
<name>J4D882_THEOR</name>
<reference evidence="2 3" key="1">
    <citation type="journal article" date="2012" name="MBio">
        <title>Comparative genome analysis of three eukaryotic parasites with differing abilities to transform leukocytes reveals key mediators of Theileria-induced leukocyte transformation.</title>
        <authorList>
            <person name="Hayashida K."/>
            <person name="Hara Y."/>
            <person name="Abe T."/>
            <person name="Yamasaki C."/>
            <person name="Toyoda A."/>
            <person name="Kosuge T."/>
            <person name="Suzuki Y."/>
            <person name="Sato Y."/>
            <person name="Kawashima S."/>
            <person name="Katayama T."/>
            <person name="Wakaguri H."/>
            <person name="Inoue N."/>
            <person name="Homma K."/>
            <person name="Tada-Umezaki M."/>
            <person name="Yagi Y."/>
            <person name="Fujii Y."/>
            <person name="Habara T."/>
            <person name="Kanehisa M."/>
            <person name="Watanabe H."/>
            <person name="Ito K."/>
            <person name="Gojobori T."/>
            <person name="Sugawara H."/>
            <person name="Imanishi T."/>
            <person name="Weir W."/>
            <person name="Gardner M."/>
            <person name="Pain A."/>
            <person name="Shiels B."/>
            <person name="Hattori M."/>
            <person name="Nene V."/>
            <person name="Sugimoto C."/>
        </authorList>
    </citation>
    <scope>NUCLEOTIDE SEQUENCE [LARGE SCALE GENOMIC DNA]</scope>
    <source>
        <strain evidence="2 3">Shintoku</strain>
    </source>
</reference>
<dbReference type="Proteomes" id="UP000003786">
    <property type="component" value="Chromosome 2"/>
</dbReference>
<dbReference type="GeneID" id="20714997"/>
<dbReference type="AlphaFoldDB" id="J4D882"/>